<dbReference type="AlphaFoldDB" id="A0AAC9KBK4"/>
<dbReference type="RefSeq" id="WP_157692593.1">
    <property type="nucleotide sequence ID" value="NZ_CP018191.1"/>
</dbReference>
<evidence type="ECO:0000256" key="1">
    <source>
        <dbReference type="SAM" id="SignalP"/>
    </source>
</evidence>
<evidence type="ECO:0008006" key="4">
    <source>
        <dbReference type="Google" id="ProtNLM"/>
    </source>
</evidence>
<dbReference type="Proteomes" id="UP000182373">
    <property type="component" value="Chromosome"/>
</dbReference>
<feature type="chain" id="PRO_5041950380" description="Secreted protein" evidence="1">
    <location>
        <begin position="27"/>
        <end position="174"/>
    </location>
</feature>
<reference evidence="3" key="1">
    <citation type="submission" date="2016-11" db="EMBL/GenBank/DDBJ databases">
        <title>Comparative genomic and phenotypic analysis of Granulibacter bethesdensis clinical isolates from patients with chronic granulomatous disease.</title>
        <authorList>
            <person name="Zarember K.A."/>
            <person name="Porcella S.F."/>
            <person name="Chu J."/>
            <person name="Ding L."/>
            <person name="Dahlstrom E."/>
            <person name="Barbian K."/>
            <person name="Martens C."/>
            <person name="Sykora L."/>
            <person name="Kramer S."/>
            <person name="Pettinato A.M."/>
            <person name="Hong H."/>
            <person name="Wald G."/>
            <person name="Berg L.J."/>
            <person name="Rogge L.S."/>
            <person name="Greenberg D.E."/>
            <person name="Falcone E.L."/>
            <person name="Neves J.F."/>
            <person name="Simoes M.J."/>
            <person name="Casal M."/>
            <person name="Rodriguez-Lopez F.C."/>
            <person name="Zelazny A."/>
            <person name="Gallin J.I."/>
            <person name="Holland S.M."/>
        </authorList>
    </citation>
    <scope>NUCLEOTIDE SEQUENCE [LARGE SCALE GENOMIC DNA]</scope>
    <source>
        <strain evidence="3">NIH9.1</strain>
    </source>
</reference>
<organism evidence="2 3">
    <name type="scientific">Granulibacter bethesdensis</name>
    <dbReference type="NCBI Taxonomy" id="364410"/>
    <lineage>
        <taxon>Bacteria</taxon>
        <taxon>Pseudomonadati</taxon>
        <taxon>Pseudomonadota</taxon>
        <taxon>Alphaproteobacteria</taxon>
        <taxon>Acetobacterales</taxon>
        <taxon>Acetobacteraceae</taxon>
        <taxon>Granulibacter</taxon>
    </lineage>
</organism>
<feature type="signal peptide" evidence="1">
    <location>
        <begin position="1"/>
        <end position="26"/>
    </location>
</feature>
<proteinExistence type="predicted"/>
<accession>A0AAC9KBK4</accession>
<evidence type="ECO:0000313" key="3">
    <source>
        <dbReference type="Proteomes" id="UP000182373"/>
    </source>
</evidence>
<protein>
    <recommendedName>
        <fullName evidence="4">Secreted protein</fullName>
    </recommendedName>
</protein>
<name>A0AAC9KBK4_9PROT</name>
<gene>
    <name evidence="2" type="ORF">GbCGDNIH9_5065</name>
</gene>
<evidence type="ECO:0000313" key="2">
    <source>
        <dbReference type="EMBL" id="APH54849.1"/>
    </source>
</evidence>
<sequence length="174" mass="20352">MMVNAKHLCTALLVFSTSCVSIPALADVADQKDLERYERDFFIQKEKERLHNQEIENKQTPEMIERMKREYSVPAGPYHNFRGKIAEKINNDFWEEIQRKYPDFHTVLFYATINDSGDWFSCINIEKILKSGAKYWINAIKSSNGWILYSNEVGDKIYMPIMLQACRADGEIIE</sequence>
<dbReference type="PROSITE" id="PS51257">
    <property type="entry name" value="PROKAR_LIPOPROTEIN"/>
    <property type="match status" value="1"/>
</dbReference>
<dbReference type="EMBL" id="CP018191">
    <property type="protein sequence ID" value="APH54849.1"/>
    <property type="molecule type" value="Genomic_DNA"/>
</dbReference>
<keyword evidence="1" id="KW-0732">Signal</keyword>